<dbReference type="Gene3D" id="2.60.40.10">
    <property type="entry name" value="Immunoglobulins"/>
    <property type="match status" value="3"/>
</dbReference>
<evidence type="ECO:0000256" key="2">
    <source>
        <dbReference type="SAM" id="Phobius"/>
    </source>
</evidence>
<reference evidence="3 4" key="1">
    <citation type="submission" date="2016-05" db="EMBL/GenBank/DDBJ databases">
        <title>Nuclear genome of Blastocystis sp. subtype 1 NandII.</title>
        <authorList>
            <person name="Gentekaki E."/>
            <person name="Curtis B."/>
            <person name="Stairs C."/>
            <person name="Eme L."/>
            <person name="Herman E."/>
            <person name="Klimes V."/>
            <person name="Arias M.C."/>
            <person name="Elias M."/>
            <person name="Hilliou F."/>
            <person name="Klute M."/>
            <person name="Malik S.-B."/>
            <person name="Pightling A."/>
            <person name="Rachubinski R."/>
            <person name="Salas D."/>
            <person name="Schlacht A."/>
            <person name="Suga H."/>
            <person name="Archibald J."/>
            <person name="Ball S.G."/>
            <person name="Clark G."/>
            <person name="Dacks J."/>
            <person name="Van Der Giezen M."/>
            <person name="Tsaousis A."/>
            <person name="Roger A."/>
        </authorList>
    </citation>
    <scope>NUCLEOTIDE SEQUENCE [LARGE SCALE GENOMIC DNA]</scope>
    <source>
        <strain evidence="4">ATCC 50177 / NandII</strain>
    </source>
</reference>
<dbReference type="InterPro" id="IPR013783">
    <property type="entry name" value="Ig-like_fold"/>
</dbReference>
<dbReference type="Proteomes" id="UP000078348">
    <property type="component" value="Unassembled WGS sequence"/>
</dbReference>
<dbReference type="InterPro" id="IPR008979">
    <property type="entry name" value="Galactose-bd-like_sf"/>
</dbReference>
<dbReference type="GO" id="GO:0016020">
    <property type="term" value="C:membrane"/>
    <property type="evidence" value="ECO:0007669"/>
    <property type="project" value="InterPro"/>
</dbReference>
<dbReference type="GO" id="GO:0005509">
    <property type="term" value="F:calcium ion binding"/>
    <property type="evidence" value="ECO:0007669"/>
    <property type="project" value="InterPro"/>
</dbReference>
<feature type="region of interest" description="Disordered" evidence="1">
    <location>
        <begin position="1541"/>
        <end position="1572"/>
    </location>
</feature>
<dbReference type="Gene3D" id="2.60.120.260">
    <property type="entry name" value="Galactose-binding domain-like"/>
    <property type="match status" value="3"/>
</dbReference>
<dbReference type="SUPFAM" id="SSF49313">
    <property type="entry name" value="Cadherin-like"/>
    <property type="match status" value="2"/>
</dbReference>
<evidence type="ECO:0000313" key="4">
    <source>
        <dbReference type="Proteomes" id="UP000078348"/>
    </source>
</evidence>
<evidence type="ECO:0000313" key="3">
    <source>
        <dbReference type="EMBL" id="OAO15196.1"/>
    </source>
</evidence>
<sequence length="1572" mass="171580">MAKVHVIRTYGYYAYEESFFVYQGSSATGTAVYSLLGDDGAKNEDACFPMGVVTFVLKDAWGDGWSTGSNLYLSIEGIDLGTFHLSTGKEWITSITIPTVISKTSGWKYTSAAQTGTSWTNQAVSWEEMTSFPAVSTTTRYFRKTLTGVDIDANFHLILKIATNAGFVLYVNGQVANVWNMPETYTASTPALSSTTDVVFRTLSTLTKYFVTGSTIELAVEMHATADTTSGDEPFDTAILLMNKDDLRRIDADGSHVAIPPKSDSEGSAKIYDNDVLTKWLDSVSTMTTTWTFDDGRREVINKYAISAANDMPARDPAAWTLYGSNNGEDFYVLDKQSGVSFTSRYQTKNFVINNYIPFNQYRLVVTESAGAADGIQFSEFSLMISNQPILPLGLNYPQTSYTFSKFIDQVNIAPTLVGFADLTLTGTLPAGLTFDAATGSISGLPSAAMGATTYTISGRYLGNNQVYTCTLTMTVVACEFPESVYLMMTKTNPMMEETFQILDSSNEVVFSGGYATGGVFSGTQCLSVGEYTVKMLNSAGTPWDANSKLTLKTAIDNVEYTISKSTLQENTEATFKIGLTYPMFPVSANSNVKYLMGNVPDNWFATSFDASSWTALNGANRPAASATVQLYRTTFTVSSLTGFHGFVLDVKAQSGIVVYLNGNEIYRVFLPEGPISASTTPIGGQVSPYWRSITGKLGALVQGQNTLAVGIVTHATSTSAVSYDAMIRLMVETVEYPRYWDFTITGGMSDASNLFDLNANTRSRSGKASNNFVMTLANNRAELFNEYCIVTNYETPAEDPRDWSIYGSNDGENFDLLKAEANVYFESRSTPYCFYMPSVNKAYSVFKVEFTNVAEESSQFFALSQFNFYLEDLEHATVPELAFTPSTLVGYTGANFPEVAANSLYYTSFTISPALPEGLALNTNTGGIHGIYNQPFEGTFTVSAINHLGETKSTTITVKIERCSGDKTQFSLLFHLESGADKLSFDLKEVASGQVVESRPRLASYSTITIPMCHTAGKYSLVLKKTDTTGWGANRVSVVLTDGAVLLTESLAAGVTEKEYDFNVKYEVEPLYSEWSYLVSGDAAPEGWNTLASAPAWEKATPGNFPVATGVTQYYYKKFTASSLEDFSGVEISAISKAGLIVYLNGKEISRLNMPEYFDHTTHSTLEETVASTHIVGDIVLDGKLTEGENIVAFELHRYIKNEKVNSFDGSVILIMNNMYMMKDGVGTTVPAVSGSEGSDKAFDNNSDTKFHAETSCIGVSLTWTYNNQRREPINNYGLVSAGDCNTRHPSGWILEGSNDGQNWLQLHVAQNVMFTEYYQQKRFDFFNERAFNQYRVTTTACDNELIPPYQSCGSDHFQLADFYLFSKRVVPDCPRDGDFPPAMNGDLSYAACPDYFEGYRIRMCTDGKLGNETSACTPMKPQGIVFDSTEYSLFKGKPVSITPKVMAAKARVISFPSLPDGLTMDSVSGAITGTPTTVQESKKYTISVTNDNGSASTTIAITIADPPVNWTLIIIIAVVAVIIIVGIIVAIVMASKSKKKIPAKNPKAAKGSKNMPKAASANKPKATVKV</sequence>
<feature type="transmembrane region" description="Helical" evidence="2">
    <location>
        <begin position="1512"/>
        <end position="1536"/>
    </location>
</feature>
<keyword evidence="4" id="KW-1185">Reference proteome</keyword>
<evidence type="ECO:0000256" key="1">
    <source>
        <dbReference type="SAM" id="MobiDB-lite"/>
    </source>
</evidence>
<keyword evidence="2" id="KW-1133">Transmembrane helix</keyword>
<proteinExistence type="predicted"/>
<keyword evidence="2" id="KW-0812">Transmembrane</keyword>
<dbReference type="OrthoDB" id="200242at2759"/>
<dbReference type="Pfam" id="PF05345">
    <property type="entry name" value="He_PIG"/>
    <property type="match status" value="3"/>
</dbReference>
<keyword evidence="2" id="KW-0472">Membrane</keyword>
<accession>A0A196SFV1</accession>
<gene>
    <name evidence="3" type="ORF">AV274_3090</name>
</gene>
<dbReference type="EMBL" id="LXWW01000163">
    <property type="protein sequence ID" value="OAO15196.1"/>
    <property type="molecule type" value="Genomic_DNA"/>
</dbReference>
<dbReference type="SUPFAM" id="SSF49785">
    <property type="entry name" value="Galactose-binding domain-like"/>
    <property type="match status" value="4"/>
</dbReference>
<dbReference type="InterPro" id="IPR015919">
    <property type="entry name" value="Cadherin-like_sf"/>
</dbReference>
<name>A0A196SFV1_BLAHN</name>
<dbReference type="STRING" id="478820.A0A196SFV1"/>
<protein>
    <submittedName>
        <fullName evidence="3">Alpha-1,2-mannosidase</fullName>
    </submittedName>
</protein>
<organism evidence="3 4">
    <name type="scientific">Blastocystis sp. subtype 1 (strain ATCC 50177 / NandII)</name>
    <dbReference type="NCBI Taxonomy" id="478820"/>
    <lineage>
        <taxon>Eukaryota</taxon>
        <taxon>Sar</taxon>
        <taxon>Stramenopiles</taxon>
        <taxon>Bigyra</taxon>
        <taxon>Opalozoa</taxon>
        <taxon>Opalinata</taxon>
        <taxon>Blastocystidae</taxon>
        <taxon>Blastocystis</taxon>
    </lineage>
</organism>
<comment type="caution">
    <text evidence="3">The sequence shown here is derived from an EMBL/GenBank/DDBJ whole genome shotgun (WGS) entry which is preliminary data.</text>
</comment>